<protein>
    <submittedName>
        <fullName evidence="1">Uncharacterized protein</fullName>
    </submittedName>
</protein>
<dbReference type="EMBL" id="HACG01022032">
    <property type="protein sequence ID" value="CEK68897.1"/>
    <property type="molecule type" value="Transcribed_RNA"/>
</dbReference>
<accession>A0A0B6ZKG2</accession>
<proteinExistence type="predicted"/>
<feature type="non-terminal residue" evidence="1">
    <location>
        <position position="56"/>
    </location>
</feature>
<dbReference type="AlphaFoldDB" id="A0A0B6ZKG2"/>
<organism evidence="1">
    <name type="scientific">Arion vulgaris</name>
    <dbReference type="NCBI Taxonomy" id="1028688"/>
    <lineage>
        <taxon>Eukaryota</taxon>
        <taxon>Metazoa</taxon>
        <taxon>Spiralia</taxon>
        <taxon>Lophotrochozoa</taxon>
        <taxon>Mollusca</taxon>
        <taxon>Gastropoda</taxon>
        <taxon>Heterobranchia</taxon>
        <taxon>Euthyneura</taxon>
        <taxon>Panpulmonata</taxon>
        <taxon>Eupulmonata</taxon>
        <taxon>Stylommatophora</taxon>
        <taxon>Helicina</taxon>
        <taxon>Arionoidea</taxon>
        <taxon>Arionidae</taxon>
        <taxon>Arion</taxon>
    </lineage>
</organism>
<name>A0A0B6ZKG2_9EUPU</name>
<evidence type="ECO:0000313" key="1">
    <source>
        <dbReference type="EMBL" id="CEK68897.1"/>
    </source>
</evidence>
<gene>
    <name evidence="1" type="primary">ORF68148</name>
</gene>
<reference evidence="1" key="1">
    <citation type="submission" date="2014-12" db="EMBL/GenBank/DDBJ databases">
        <title>Insight into the proteome of Arion vulgaris.</title>
        <authorList>
            <person name="Aradska J."/>
            <person name="Bulat T."/>
            <person name="Smidak R."/>
            <person name="Sarate P."/>
            <person name="Gangsoo J."/>
            <person name="Sialana F."/>
            <person name="Bilban M."/>
            <person name="Lubec G."/>
        </authorList>
    </citation>
    <scope>NUCLEOTIDE SEQUENCE</scope>
    <source>
        <tissue evidence="1">Skin</tissue>
    </source>
</reference>
<sequence>MPHLPQKPFAMFDNNIQTMQYKAAISFIKSKALCMNIIQNNGQYITSAQPRNKIEM</sequence>